<feature type="region of interest" description="Disordered" evidence="1">
    <location>
        <begin position="473"/>
        <end position="509"/>
    </location>
</feature>
<evidence type="ECO:0000313" key="2">
    <source>
        <dbReference type="EMBL" id="HJF39357.1"/>
    </source>
</evidence>
<protein>
    <submittedName>
        <fullName evidence="2">Uncharacterized protein</fullName>
    </submittedName>
</protein>
<dbReference type="AlphaFoldDB" id="A0A921KJR8"/>
<evidence type="ECO:0000256" key="1">
    <source>
        <dbReference type="SAM" id="MobiDB-lite"/>
    </source>
</evidence>
<dbReference type="Proteomes" id="UP000749320">
    <property type="component" value="Unassembled WGS sequence"/>
</dbReference>
<reference evidence="2" key="2">
    <citation type="submission" date="2021-09" db="EMBL/GenBank/DDBJ databases">
        <authorList>
            <person name="Gilroy R."/>
        </authorList>
    </citation>
    <scope>NUCLEOTIDE SEQUENCE</scope>
    <source>
        <strain evidence="2">CHK193-16274</strain>
    </source>
</reference>
<proteinExistence type="predicted"/>
<reference evidence="2" key="1">
    <citation type="journal article" date="2021" name="PeerJ">
        <title>Extensive microbial diversity within the chicken gut microbiome revealed by metagenomics and culture.</title>
        <authorList>
            <person name="Gilroy R."/>
            <person name="Ravi A."/>
            <person name="Getino M."/>
            <person name="Pursley I."/>
            <person name="Horton D.L."/>
            <person name="Alikhan N.F."/>
            <person name="Baker D."/>
            <person name="Gharbi K."/>
            <person name="Hall N."/>
            <person name="Watson M."/>
            <person name="Adriaenssens E.M."/>
            <person name="Foster-Nyarko E."/>
            <person name="Jarju S."/>
            <person name="Secka A."/>
            <person name="Antonio M."/>
            <person name="Oren A."/>
            <person name="Chaudhuri R.R."/>
            <person name="La Ragione R."/>
            <person name="Hildebrand F."/>
            <person name="Pallen M.J."/>
        </authorList>
    </citation>
    <scope>NUCLEOTIDE SEQUENCE</scope>
    <source>
        <strain evidence="2">CHK193-16274</strain>
    </source>
</reference>
<name>A0A921KJR8_9FIRM</name>
<comment type="caution">
    <text evidence="2">The sequence shown here is derived from an EMBL/GenBank/DDBJ whole genome shotgun (WGS) entry which is preliminary data.</text>
</comment>
<organism evidence="2 3">
    <name type="scientific">Thomasclavelia spiroformis</name>
    <dbReference type="NCBI Taxonomy" id="29348"/>
    <lineage>
        <taxon>Bacteria</taxon>
        <taxon>Bacillati</taxon>
        <taxon>Bacillota</taxon>
        <taxon>Erysipelotrichia</taxon>
        <taxon>Erysipelotrichales</taxon>
        <taxon>Coprobacillaceae</taxon>
        <taxon>Thomasclavelia</taxon>
    </lineage>
</organism>
<dbReference type="EMBL" id="DYWV01000013">
    <property type="protein sequence ID" value="HJF39357.1"/>
    <property type="molecule type" value="Genomic_DNA"/>
</dbReference>
<gene>
    <name evidence="2" type="ORF">K8V91_00405</name>
</gene>
<accession>A0A921KJR8</accession>
<evidence type="ECO:0000313" key="3">
    <source>
        <dbReference type="Proteomes" id="UP000749320"/>
    </source>
</evidence>
<sequence length="509" mass="58236">MKNTKEYLEKIYETDKKAFDDFISSKTPTMDFSSLKRLVLSELTLKNSVHPTRILGFTRKQILNMCQYPERYGKQIIKLMNYMYQKSGYVRRIIDYFSNMAKANYYVDTEFLNPSAFTQIKSDVLKKNYMKFCAQTSKFDMSNNINTIINQMYLHDIVYAYVVETDTDISYYFLDPQYCELGGLVNGNVYQFAINKSLLSNSYFESLPNGLQQLIETSCHTSLNNMVDVPYENSFCIKYHNNFLHLFPPFFPMIADVLLIDEYKDLSKTKAINDAYKLLVLKIPTKDGKLTMDDPIISPFIQTALQVVQENIGVLPYPDSVDSVEFSSTNSDDRDKVSDAINWTFAETGVSESLMSGATSGSELKLSITNDSGDIFRIYRMIENWISLQMKLRGFIYKSYRFVYHLLDITIFNQQDVVDSELKLAQASIPNKQRVCAAIGMNPSAMLGNITMEQVVFRDVFDLMQPLRSSYTISGSEEAGRPESDIEDLSASGEASKENNTNDPDNRIS</sequence>